<accession>A0A078GMK0</accession>
<feature type="domain" description="HTH myb-type" evidence="5">
    <location>
        <begin position="341"/>
        <end position="394"/>
    </location>
</feature>
<dbReference type="PaxDb" id="3708-A0A078GMK0"/>
<evidence type="ECO:0000259" key="4">
    <source>
        <dbReference type="PROSITE" id="PS50090"/>
    </source>
</evidence>
<dbReference type="CDD" id="cd11660">
    <property type="entry name" value="SANT_TRF"/>
    <property type="match status" value="1"/>
</dbReference>
<dbReference type="PROSITE" id="PS51294">
    <property type="entry name" value="HTH_MYB"/>
    <property type="match status" value="1"/>
</dbReference>
<protein>
    <submittedName>
        <fullName evidence="6">BnaA05g32140D protein</fullName>
    </submittedName>
</protein>
<dbReference type="RefSeq" id="XP_013750749.1">
    <property type="nucleotide sequence ID" value="XM_013895295.3"/>
</dbReference>
<feature type="region of interest" description="Disordered" evidence="3">
    <location>
        <begin position="201"/>
        <end position="255"/>
    </location>
</feature>
<dbReference type="OMA" id="LKEQWAV"/>
<feature type="compositionally biased region" description="Basic and acidic residues" evidence="3">
    <location>
        <begin position="201"/>
        <end position="224"/>
    </location>
</feature>
<dbReference type="GeneID" id="106453067"/>
<proteinExistence type="predicted"/>
<dbReference type="InterPro" id="IPR017930">
    <property type="entry name" value="Myb_dom"/>
</dbReference>
<dbReference type="Proteomes" id="UP000028999">
    <property type="component" value="Unassembled WGS sequence"/>
</dbReference>
<dbReference type="SMART" id="SM00717">
    <property type="entry name" value="SANT"/>
    <property type="match status" value="1"/>
</dbReference>
<evidence type="ECO:0000313" key="6">
    <source>
        <dbReference type="EMBL" id="CDY27805.1"/>
    </source>
</evidence>
<organism evidence="6 7">
    <name type="scientific">Brassica napus</name>
    <name type="common">Rape</name>
    <dbReference type="NCBI Taxonomy" id="3708"/>
    <lineage>
        <taxon>Eukaryota</taxon>
        <taxon>Viridiplantae</taxon>
        <taxon>Streptophyta</taxon>
        <taxon>Embryophyta</taxon>
        <taxon>Tracheophyta</taxon>
        <taxon>Spermatophyta</taxon>
        <taxon>Magnoliopsida</taxon>
        <taxon>eudicotyledons</taxon>
        <taxon>Gunneridae</taxon>
        <taxon>Pentapetalae</taxon>
        <taxon>rosids</taxon>
        <taxon>malvids</taxon>
        <taxon>Brassicales</taxon>
        <taxon>Brassicaceae</taxon>
        <taxon>Brassiceae</taxon>
        <taxon>Brassica</taxon>
    </lineage>
</organism>
<evidence type="ECO:0000259" key="5">
    <source>
        <dbReference type="PROSITE" id="PS51294"/>
    </source>
</evidence>
<keyword evidence="7" id="KW-1185">Reference proteome</keyword>
<dbReference type="Gene3D" id="1.10.246.220">
    <property type="match status" value="1"/>
</dbReference>
<dbReference type="Gramene" id="CDY27805">
    <property type="protein sequence ID" value="CDY27805"/>
    <property type="gene ID" value="GSBRNA2T00038612001"/>
</dbReference>
<sequence length="394" mass="45099">MKVMDKWVAEFFIRCQKNPRVSPTNLLSALKFRESAGDCSYLKKSSVLREISDSLIRGNVAEGTLDLLETLEKLHRGSVLTESHKFAYCWTAVECTVRLMWPLSASEGLYGDAVERIWTKRIGVLKERGSGLVSEELLKWEADLRKAVEDDEVYKRIRESNVRYSAVCFLNQLLKEQWAVLGSCSLESVAQRMLLKSRKAVDKGTRRLDEGEKENGEDNRDVHGVECPQHAAGEEEERTMGVQEQEHEPSLDEGDKMVARELKDFLLEIQRQMDPSFTRQLQEPNNANITTPQPSRRVNSTGTSGQQQDSASENRVRPHLPTPEPLNVSPLKKKRANPVARRIKKFWTPEEVAVLREGVKEYGKSWKEIKNANPEVLAERTEVDLKDKWRNLLR</sequence>
<gene>
    <name evidence="6" type="primary">BnaA05g32140D</name>
    <name evidence="6" type="ORF">GSBRNA2T00038612001</name>
</gene>
<dbReference type="PROSITE" id="PS50090">
    <property type="entry name" value="MYB_LIKE"/>
    <property type="match status" value="1"/>
</dbReference>
<dbReference type="STRING" id="3708.A0A078GMK0"/>
<evidence type="ECO:0000313" key="7">
    <source>
        <dbReference type="Proteomes" id="UP000028999"/>
    </source>
</evidence>
<dbReference type="EMBL" id="LK032209">
    <property type="protein sequence ID" value="CDY27805.1"/>
    <property type="molecule type" value="Genomic_DNA"/>
</dbReference>
<name>A0A078GMK0_BRANA</name>
<dbReference type="GO" id="GO:0005634">
    <property type="term" value="C:nucleus"/>
    <property type="evidence" value="ECO:0007669"/>
    <property type="project" value="UniProtKB-SubCell"/>
</dbReference>
<dbReference type="PANTHER" id="PTHR46993">
    <property type="entry name" value="MYB TRANSCRIPTION FACTOR"/>
    <property type="match status" value="1"/>
</dbReference>
<dbReference type="InterPro" id="IPR009057">
    <property type="entry name" value="Homeodomain-like_sf"/>
</dbReference>
<feature type="compositionally biased region" description="Basic and acidic residues" evidence="3">
    <location>
        <begin position="244"/>
        <end position="255"/>
    </location>
</feature>
<keyword evidence="2" id="KW-0539">Nucleus</keyword>
<feature type="region of interest" description="Disordered" evidence="3">
    <location>
        <begin position="275"/>
        <end position="335"/>
    </location>
</feature>
<evidence type="ECO:0000256" key="3">
    <source>
        <dbReference type="SAM" id="MobiDB-lite"/>
    </source>
</evidence>
<dbReference type="AlphaFoldDB" id="A0A078GMK0"/>
<dbReference type="KEGG" id="bna:106453067"/>
<dbReference type="PANTHER" id="PTHR46993:SF2">
    <property type="entry name" value="(RAPE) HYPOTHETICAL PROTEIN"/>
    <property type="match status" value="1"/>
</dbReference>
<dbReference type="Pfam" id="PF00249">
    <property type="entry name" value="Myb_DNA-binding"/>
    <property type="match status" value="1"/>
</dbReference>
<reference evidence="6 7" key="1">
    <citation type="journal article" date="2014" name="Science">
        <title>Plant genetics. Early allopolyploid evolution in the post-Neolithic Brassica napus oilseed genome.</title>
        <authorList>
            <person name="Chalhoub B."/>
            <person name="Denoeud F."/>
            <person name="Liu S."/>
            <person name="Parkin I.A."/>
            <person name="Tang H."/>
            <person name="Wang X."/>
            <person name="Chiquet J."/>
            <person name="Belcram H."/>
            <person name="Tong C."/>
            <person name="Samans B."/>
            <person name="Correa M."/>
            <person name="Da Silva C."/>
            <person name="Just J."/>
            <person name="Falentin C."/>
            <person name="Koh C.S."/>
            <person name="Le Clainche I."/>
            <person name="Bernard M."/>
            <person name="Bento P."/>
            <person name="Noel B."/>
            <person name="Labadie K."/>
            <person name="Alberti A."/>
            <person name="Charles M."/>
            <person name="Arnaud D."/>
            <person name="Guo H."/>
            <person name="Daviaud C."/>
            <person name="Alamery S."/>
            <person name="Jabbari K."/>
            <person name="Zhao M."/>
            <person name="Edger P.P."/>
            <person name="Chelaifa H."/>
            <person name="Tack D."/>
            <person name="Lassalle G."/>
            <person name="Mestiri I."/>
            <person name="Schnel N."/>
            <person name="Le Paslier M.C."/>
            <person name="Fan G."/>
            <person name="Renault V."/>
            <person name="Bayer P.E."/>
            <person name="Golicz A.A."/>
            <person name="Manoli S."/>
            <person name="Lee T.H."/>
            <person name="Thi V.H."/>
            <person name="Chalabi S."/>
            <person name="Hu Q."/>
            <person name="Fan C."/>
            <person name="Tollenaere R."/>
            <person name="Lu Y."/>
            <person name="Battail C."/>
            <person name="Shen J."/>
            <person name="Sidebottom C.H."/>
            <person name="Wang X."/>
            <person name="Canaguier A."/>
            <person name="Chauveau A."/>
            <person name="Berard A."/>
            <person name="Deniot G."/>
            <person name="Guan M."/>
            <person name="Liu Z."/>
            <person name="Sun F."/>
            <person name="Lim Y.P."/>
            <person name="Lyons E."/>
            <person name="Town C.D."/>
            <person name="Bancroft I."/>
            <person name="Wang X."/>
            <person name="Meng J."/>
            <person name="Ma J."/>
            <person name="Pires J.C."/>
            <person name="King G.J."/>
            <person name="Brunel D."/>
            <person name="Delourme R."/>
            <person name="Renard M."/>
            <person name="Aury J.M."/>
            <person name="Adams K.L."/>
            <person name="Batley J."/>
            <person name="Snowdon R.J."/>
            <person name="Tost J."/>
            <person name="Edwards D."/>
            <person name="Zhou Y."/>
            <person name="Hua W."/>
            <person name="Sharpe A.G."/>
            <person name="Paterson A.H."/>
            <person name="Guan C."/>
            <person name="Wincker P."/>
        </authorList>
    </citation>
    <scope>NUCLEOTIDE SEQUENCE [LARGE SCALE GENOMIC DNA]</scope>
    <source>
        <strain evidence="7">cv. Darmor-bzh</strain>
    </source>
</reference>
<dbReference type="InterPro" id="IPR001005">
    <property type="entry name" value="SANT/Myb"/>
</dbReference>
<feature type="domain" description="Myb-like" evidence="4">
    <location>
        <begin position="347"/>
        <end position="393"/>
    </location>
</feature>
<evidence type="ECO:0000256" key="1">
    <source>
        <dbReference type="ARBA" id="ARBA00004123"/>
    </source>
</evidence>
<comment type="subcellular location">
    <subcellularLocation>
        <location evidence="1">Nucleus</location>
    </subcellularLocation>
</comment>
<feature type="compositionally biased region" description="Polar residues" evidence="3">
    <location>
        <begin position="275"/>
        <end position="313"/>
    </location>
</feature>
<dbReference type="OrthoDB" id="608866at2759"/>
<evidence type="ECO:0000256" key="2">
    <source>
        <dbReference type="ARBA" id="ARBA00023242"/>
    </source>
</evidence>
<dbReference type="SUPFAM" id="SSF46689">
    <property type="entry name" value="Homeodomain-like"/>
    <property type="match status" value="1"/>
</dbReference>